<dbReference type="PROSITE" id="PS00903">
    <property type="entry name" value="CYT_DCMP_DEAMINASES_1"/>
    <property type="match status" value="1"/>
</dbReference>
<dbReference type="SUPFAM" id="SSF53597">
    <property type="entry name" value="Dihydrofolate reductase-like"/>
    <property type="match status" value="1"/>
</dbReference>
<dbReference type="PANTHER" id="PTHR38011:SF7">
    <property type="entry name" value="2,5-DIAMINO-6-RIBOSYLAMINO-4(3H)-PYRIMIDINONE 5'-PHOSPHATE REDUCTASE"/>
    <property type="match status" value="1"/>
</dbReference>
<dbReference type="EC" id="1.1.1.193" evidence="14"/>
<reference evidence="16" key="1">
    <citation type="journal article" date="2022" name="Cell">
        <title>Design, construction, and in vivo augmentation of a complex gut microbiome.</title>
        <authorList>
            <person name="Cheng A.G."/>
            <person name="Ho P.Y."/>
            <person name="Aranda-Diaz A."/>
            <person name="Jain S."/>
            <person name="Yu F.B."/>
            <person name="Meng X."/>
            <person name="Wang M."/>
            <person name="Iakiviak M."/>
            <person name="Nagashima K."/>
            <person name="Zhao A."/>
            <person name="Murugkar P."/>
            <person name="Patil A."/>
            <person name="Atabakhsh K."/>
            <person name="Weakley A."/>
            <person name="Yan J."/>
            <person name="Brumbaugh A.R."/>
            <person name="Higginbottom S."/>
            <person name="Dimas A."/>
            <person name="Shiver A.L."/>
            <person name="Deutschbauer A."/>
            <person name="Neff N."/>
            <person name="Sonnenburg J.L."/>
            <person name="Huang K.C."/>
            <person name="Fischbach M.A."/>
        </authorList>
    </citation>
    <scope>NUCLEOTIDE SEQUENCE</scope>
    <source>
        <strain evidence="16">DSM 19829</strain>
    </source>
</reference>
<accession>A0ABY5VIU9</accession>
<feature type="domain" description="CMP/dCMP-type deaminase" evidence="15">
    <location>
        <begin position="1"/>
        <end position="122"/>
    </location>
</feature>
<name>A0ABY5VIU9_9FIRM</name>
<dbReference type="InterPro" id="IPR016193">
    <property type="entry name" value="Cytidine_deaminase-like"/>
</dbReference>
<dbReference type="CDD" id="cd01284">
    <property type="entry name" value="Riboflavin_deaminase-reductase"/>
    <property type="match status" value="1"/>
</dbReference>
<evidence type="ECO:0000256" key="1">
    <source>
        <dbReference type="ARBA" id="ARBA00002151"/>
    </source>
</evidence>
<dbReference type="PANTHER" id="PTHR38011">
    <property type="entry name" value="DIHYDROFOLATE REDUCTASE FAMILY PROTEIN (AFU_ORTHOLOGUE AFUA_8G06820)"/>
    <property type="match status" value="1"/>
</dbReference>
<dbReference type="NCBIfam" id="TIGR00326">
    <property type="entry name" value="eubact_ribD"/>
    <property type="match status" value="1"/>
</dbReference>
<comment type="catalytic activity">
    <reaction evidence="12 14">
        <text>5-amino-6-(5-phospho-D-ribitylamino)uracil + NADP(+) = 5-amino-6-(5-phospho-D-ribosylamino)uracil + NADPH + H(+)</text>
        <dbReference type="Rhea" id="RHEA:17845"/>
        <dbReference type="ChEBI" id="CHEBI:15378"/>
        <dbReference type="ChEBI" id="CHEBI:57783"/>
        <dbReference type="ChEBI" id="CHEBI:58349"/>
        <dbReference type="ChEBI" id="CHEBI:58421"/>
        <dbReference type="ChEBI" id="CHEBI:58453"/>
        <dbReference type="EC" id="1.1.1.193"/>
    </reaction>
</comment>
<dbReference type="InterPro" id="IPR016192">
    <property type="entry name" value="APOBEC/CMP_deaminase_Zn-bd"/>
</dbReference>
<dbReference type="GO" id="GO:0008835">
    <property type="term" value="F:diaminohydroxyphosphoribosylaminopyrimidine deaminase activity"/>
    <property type="evidence" value="ECO:0007669"/>
    <property type="project" value="UniProtKB-EC"/>
</dbReference>
<dbReference type="SUPFAM" id="SSF53927">
    <property type="entry name" value="Cytidine deaminase-like"/>
    <property type="match status" value="1"/>
</dbReference>
<evidence type="ECO:0000259" key="15">
    <source>
        <dbReference type="PROSITE" id="PS51747"/>
    </source>
</evidence>
<evidence type="ECO:0000256" key="3">
    <source>
        <dbReference type="ARBA" id="ARBA00004910"/>
    </source>
</evidence>
<evidence type="ECO:0000256" key="11">
    <source>
        <dbReference type="ARBA" id="ARBA00023268"/>
    </source>
</evidence>
<keyword evidence="10 14" id="KW-0560">Oxidoreductase</keyword>
<dbReference type="EMBL" id="CP102290">
    <property type="protein sequence ID" value="UWP60136.1"/>
    <property type="molecule type" value="Genomic_DNA"/>
</dbReference>
<comment type="similarity">
    <text evidence="5 14">In the C-terminal section; belongs to the HTP reductase family.</text>
</comment>
<dbReference type="GO" id="GO:0008703">
    <property type="term" value="F:5-amino-6-(5-phosphoribosylamino)uracil reductase activity"/>
    <property type="evidence" value="ECO:0007669"/>
    <property type="project" value="UniProtKB-EC"/>
</dbReference>
<keyword evidence="17" id="KW-1185">Reference proteome</keyword>
<evidence type="ECO:0000256" key="13">
    <source>
        <dbReference type="ARBA" id="ARBA00049886"/>
    </source>
</evidence>
<comment type="function">
    <text evidence="1 14">Converts 2,5-diamino-6-(ribosylamino)-4(3h)-pyrimidinone 5'-phosphate into 5-amino-6-(ribosylamino)-2,4(1h,3h)-pyrimidinedione 5'-phosphate.</text>
</comment>
<dbReference type="Proteomes" id="UP001060164">
    <property type="component" value="Chromosome"/>
</dbReference>
<dbReference type="PROSITE" id="PS51747">
    <property type="entry name" value="CYT_DCMP_DEAMINASES_2"/>
    <property type="match status" value="1"/>
</dbReference>
<keyword evidence="11" id="KW-0511">Multifunctional enzyme</keyword>
<keyword evidence="6 14" id="KW-0686">Riboflavin biosynthesis</keyword>
<evidence type="ECO:0000256" key="9">
    <source>
        <dbReference type="ARBA" id="ARBA00022857"/>
    </source>
</evidence>
<dbReference type="Pfam" id="PF00383">
    <property type="entry name" value="dCMP_cyt_deam_1"/>
    <property type="match status" value="1"/>
</dbReference>
<evidence type="ECO:0000313" key="17">
    <source>
        <dbReference type="Proteomes" id="UP001060164"/>
    </source>
</evidence>
<comment type="similarity">
    <text evidence="4 14">In the N-terminal section; belongs to the cytidine and deoxycytidylate deaminase family.</text>
</comment>
<comment type="pathway">
    <text evidence="3 14">Cofactor biosynthesis; riboflavin biosynthesis; 5-amino-6-(D-ribitylamino)uracil from GTP: step 3/4.</text>
</comment>
<keyword evidence="14 16" id="KW-0378">Hydrolase</keyword>
<protein>
    <recommendedName>
        <fullName evidence="14">Riboflavin biosynthesis protein RibD</fullName>
    </recommendedName>
    <domain>
        <recommendedName>
            <fullName evidence="14">Diaminohydroxyphosphoribosylaminopyrimidine deaminase</fullName>
            <shortName evidence="14">DRAP deaminase</shortName>
            <ecNumber evidence="14">3.5.4.26</ecNumber>
        </recommendedName>
        <alternativeName>
            <fullName evidence="14">Riboflavin-specific deaminase</fullName>
        </alternativeName>
    </domain>
    <domain>
        <recommendedName>
            <fullName evidence="14">5-amino-6-(5-phosphoribosylamino)uracil reductase</fullName>
            <ecNumber evidence="14">1.1.1.193</ecNumber>
        </recommendedName>
        <alternativeName>
            <fullName evidence="14">HTP reductase</fullName>
        </alternativeName>
    </domain>
</protein>
<evidence type="ECO:0000256" key="7">
    <source>
        <dbReference type="ARBA" id="ARBA00022723"/>
    </source>
</evidence>
<evidence type="ECO:0000256" key="14">
    <source>
        <dbReference type="PIRNR" id="PIRNR006769"/>
    </source>
</evidence>
<dbReference type="InterPro" id="IPR050765">
    <property type="entry name" value="Riboflavin_Biosynth_HTPR"/>
</dbReference>
<dbReference type="InterPro" id="IPR011549">
    <property type="entry name" value="RibD_C"/>
</dbReference>
<dbReference type="InterPro" id="IPR002734">
    <property type="entry name" value="RibDG_C"/>
</dbReference>
<dbReference type="Pfam" id="PF01872">
    <property type="entry name" value="RibD_C"/>
    <property type="match status" value="1"/>
</dbReference>
<comment type="catalytic activity">
    <reaction evidence="13 14">
        <text>2,5-diamino-6-hydroxy-4-(5-phosphoribosylamino)-pyrimidine + H2O + H(+) = 5-amino-6-(5-phospho-D-ribosylamino)uracil + NH4(+)</text>
        <dbReference type="Rhea" id="RHEA:21868"/>
        <dbReference type="ChEBI" id="CHEBI:15377"/>
        <dbReference type="ChEBI" id="CHEBI:15378"/>
        <dbReference type="ChEBI" id="CHEBI:28938"/>
        <dbReference type="ChEBI" id="CHEBI:58453"/>
        <dbReference type="ChEBI" id="CHEBI:58614"/>
        <dbReference type="EC" id="3.5.4.26"/>
    </reaction>
</comment>
<dbReference type="Gene3D" id="3.40.430.10">
    <property type="entry name" value="Dihydrofolate Reductase, subunit A"/>
    <property type="match status" value="1"/>
</dbReference>
<evidence type="ECO:0000313" key="16">
    <source>
        <dbReference type="EMBL" id="UWP60136.1"/>
    </source>
</evidence>
<sequence>MQHTDYMKRAIELAVKARGWTSPNPMVGAVIVKDGQIIGEGYHERYGQLHAERNALAACTQSPEGAVVYVTLEPCCHYGKTPPCTEALIEAKVSRVVIGSRDPNPKVSGKGAAVLREAGIEVTEDFLRSECDEINPVFFHYITTGQPYVALKYAMTADGKIAAHTGKSQWITGEEARNHVHRLRHCYSGIMAGIGTVLADDPMLNCRLENGRSPVRIVCDSKLRIPENSRLCQTAREIPLIVACVHADPEKKKRLQALGAEVVEVPGRDDRVDINRLMEILGQKGIDSVLVEGGASLNYSVMDAGAVKKCYVYIGAKIFGGETAKSPVGGQGCDSPQSAVQLTSPEVHTFGEDILLEYEVKKGVMPCSPES</sequence>
<dbReference type="NCBIfam" id="TIGR00227">
    <property type="entry name" value="ribD_Cterm"/>
    <property type="match status" value="1"/>
</dbReference>
<dbReference type="PIRSF" id="PIRSF006769">
    <property type="entry name" value="RibD"/>
    <property type="match status" value="1"/>
</dbReference>
<comment type="pathway">
    <text evidence="2 14">Cofactor biosynthesis; riboflavin biosynthesis; 5-amino-6-(D-ribitylamino)uracil from GTP: step 2/4.</text>
</comment>
<dbReference type="InterPro" id="IPR002125">
    <property type="entry name" value="CMP_dCMP_dom"/>
</dbReference>
<evidence type="ECO:0000256" key="4">
    <source>
        <dbReference type="ARBA" id="ARBA00005259"/>
    </source>
</evidence>
<keyword evidence="8 14" id="KW-0862">Zinc</keyword>
<keyword evidence="7 14" id="KW-0479">Metal-binding</keyword>
<dbReference type="InterPro" id="IPR004794">
    <property type="entry name" value="Eubact_RibD"/>
</dbReference>
<evidence type="ECO:0000256" key="5">
    <source>
        <dbReference type="ARBA" id="ARBA00007417"/>
    </source>
</evidence>
<gene>
    <name evidence="16" type="primary">ribD</name>
    <name evidence="16" type="ORF">NQ502_03500</name>
</gene>
<keyword evidence="9 14" id="KW-0521">NADP</keyword>
<dbReference type="RefSeq" id="WP_028530001.1">
    <property type="nucleotide sequence ID" value="NZ_CABLBR010000039.1"/>
</dbReference>
<organism evidence="16 17">
    <name type="scientific">Ruminococcus gauvreauii</name>
    <dbReference type="NCBI Taxonomy" id="438033"/>
    <lineage>
        <taxon>Bacteria</taxon>
        <taxon>Bacillati</taxon>
        <taxon>Bacillota</taxon>
        <taxon>Clostridia</taxon>
        <taxon>Eubacteriales</taxon>
        <taxon>Oscillospiraceae</taxon>
        <taxon>Ruminococcus</taxon>
    </lineage>
</organism>
<proteinExistence type="inferred from homology"/>
<evidence type="ECO:0000256" key="8">
    <source>
        <dbReference type="ARBA" id="ARBA00022833"/>
    </source>
</evidence>
<comment type="cofactor">
    <cofactor evidence="14">
        <name>Zn(2+)</name>
        <dbReference type="ChEBI" id="CHEBI:29105"/>
    </cofactor>
    <text evidence="14">Binds 1 zinc ion.</text>
</comment>
<evidence type="ECO:0000256" key="6">
    <source>
        <dbReference type="ARBA" id="ARBA00022619"/>
    </source>
</evidence>
<evidence type="ECO:0000256" key="10">
    <source>
        <dbReference type="ARBA" id="ARBA00023002"/>
    </source>
</evidence>
<evidence type="ECO:0000256" key="12">
    <source>
        <dbReference type="ARBA" id="ARBA00049861"/>
    </source>
</evidence>
<dbReference type="InterPro" id="IPR024072">
    <property type="entry name" value="DHFR-like_dom_sf"/>
</dbReference>
<evidence type="ECO:0000256" key="2">
    <source>
        <dbReference type="ARBA" id="ARBA00004882"/>
    </source>
</evidence>
<dbReference type="EC" id="3.5.4.26" evidence="14"/>
<dbReference type="Gene3D" id="3.40.140.10">
    <property type="entry name" value="Cytidine Deaminase, domain 2"/>
    <property type="match status" value="1"/>
</dbReference>